<reference evidence="2 3" key="1">
    <citation type="submission" date="2016-10" db="EMBL/GenBank/DDBJ databases">
        <title>Proteomics and genomics reveal pathogen-plant mechanisms compatible with a hemibiotrophic lifestyle of Diplodia corticola.</title>
        <authorList>
            <person name="Fernandes I."/>
            <person name="De Jonge R."/>
            <person name="Van De Peer Y."/>
            <person name="Devreese B."/>
            <person name="Alves A."/>
            <person name="Esteves A.C."/>
        </authorList>
    </citation>
    <scope>NUCLEOTIDE SEQUENCE [LARGE SCALE GENOMIC DNA]</scope>
    <source>
        <strain evidence="2 3">CBS 112549</strain>
    </source>
</reference>
<dbReference type="EMBL" id="MNUE01000071">
    <property type="protein sequence ID" value="OJD29842.1"/>
    <property type="molecule type" value="Genomic_DNA"/>
</dbReference>
<dbReference type="GeneID" id="31019045"/>
<feature type="region of interest" description="Disordered" evidence="1">
    <location>
        <begin position="246"/>
        <end position="282"/>
    </location>
</feature>
<feature type="region of interest" description="Disordered" evidence="1">
    <location>
        <begin position="158"/>
        <end position="204"/>
    </location>
</feature>
<keyword evidence="3" id="KW-1185">Reference proteome</keyword>
<dbReference type="Proteomes" id="UP000183809">
    <property type="component" value="Unassembled WGS sequence"/>
</dbReference>
<proteinExistence type="predicted"/>
<evidence type="ECO:0000313" key="3">
    <source>
        <dbReference type="Proteomes" id="UP000183809"/>
    </source>
</evidence>
<accession>A0A1J9QP67</accession>
<comment type="caution">
    <text evidence="2">The sequence shown here is derived from an EMBL/GenBank/DDBJ whole genome shotgun (WGS) entry which is preliminary data.</text>
</comment>
<protein>
    <submittedName>
        <fullName evidence="2">Uncharacterized protein</fullName>
    </submittedName>
</protein>
<name>A0A1J9QP67_9PEZI</name>
<evidence type="ECO:0000256" key="1">
    <source>
        <dbReference type="SAM" id="MobiDB-lite"/>
    </source>
</evidence>
<feature type="compositionally biased region" description="Basic and acidic residues" evidence="1">
    <location>
        <begin position="163"/>
        <end position="195"/>
    </location>
</feature>
<gene>
    <name evidence="2" type="ORF">BKCO1_710003</name>
</gene>
<sequence>MARAVTTTTTTTTIVIIDTTVATLIQTAVTARGTWAMTTETLRRTVGVMRYLRQGITTVANGMTTIGTTGSHLQITAVTMHDTSITARVLCGGGRMTTTGTIEPRPQTTAVMADTITARALFVGRTEDDFEDHREHFPDNTGHAGYDYGSRALQRTTDDFEEEHDRDQRPYTDDYRNHREPLSYEQGDSQRTHEDVGDDDDDDDKSITELIAQLRREHLEPVKRRYERYLEYEAESSRIFAGADQLAAPSEAPQQPEQCAPSENKEDNYPPPPSGQVKPQMLKPRRLYDSLKTGCPPGLPHGMGVCKWYNLKPGYCMVPDCPNRHEFSDAELDAHAKKYGEAGEQFSNHIRGMRSYRISREGSGVAGGKE</sequence>
<dbReference type="RefSeq" id="XP_020126102.1">
    <property type="nucleotide sequence ID" value="XM_020278784.1"/>
</dbReference>
<evidence type="ECO:0000313" key="2">
    <source>
        <dbReference type="EMBL" id="OJD29842.1"/>
    </source>
</evidence>
<organism evidence="2 3">
    <name type="scientific">Diplodia corticola</name>
    <dbReference type="NCBI Taxonomy" id="236234"/>
    <lineage>
        <taxon>Eukaryota</taxon>
        <taxon>Fungi</taxon>
        <taxon>Dikarya</taxon>
        <taxon>Ascomycota</taxon>
        <taxon>Pezizomycotina</taxon>
        <taxon>Dothideomycetes</taxon>
        <taxon>Dothideomycetes incertae sedis</taxon>
        <taxon>Botryosphaeriales</taxon>
        <taxon>Botryosphaeriaceae</taxon>
        <taxon>Diplodia</taxon>
    </lineage>
</organism>
<dbReference type="AlphaFoldDB" id="A0A1J9QP67"/>